<dbReference type="AlphaFoldDB" id="A0A1A9HYE7"/>
<evidence type="ECO:0000313" key="2">
    <source>
        <dbReference type="Proteomes" id="UP000077667"/>
    </source>
</evidence>
<name>A0A1A9HYE7_9BACT</name>
<accession>A0A1A9HYE7</accession>
<organism evidence="1 2">
    <name type="scientific">Niabella ginsenosidivorans</name>
    <dbReference type="NCBI Taxonomy" id="1176587"/>
    <lineage>
        <taxon>Bacteria</taxon>
        <taxon>Pseudomonadati</taxon>
        <taxon>Bacteroidota</taxon>
        <taxon>Chitinophagia</taxon>
        <taxon>Chitinophagales</taxon>
        <taxon>Chitinophagaceae</taxon>
        <taxon>Niabella</taxon>
    </lineage>
</organism>
<dbReference type="Proteomes" id="UP000077667">
    <property type="component" value="Chromosome"/>
</dbReference>
<dbReference type="InterPro" id="IPR011050">
    <property type="entry name" value="Pectin_lyase_fold/virulence"/>
</dbReference>
<keyword evidence="2" id="KW-1185">Reference proteome</keyword>
<reference evidence="1 2" key="1">
    <citation type="submission" date="2016-05" db="EMBL/GenBank/DDBJ databases">
        <title>Niabella ginsenosidivorans BS26 whole genome sequencing.</title>
        <authorList>
            <person name="Im W.T."/>
            <person name="Siddiqi M.Z."/>
        </authorList>
    </citation>
    <scope>NUCLEOTIDE SEQUENCE [LARGE SCALE GENOMIC DNA]</scope>
    <source>
        <strain evidence="1 2">BS26</strain>
    </source>
</reference>
<dbReference type="OrthoDB" id="626916at2"/>
<dbReference type="KEGG" id="nia:A8C56_04825"/>
<evidence type="ECO:0000313" key="1">
    <source>
        <dbReference type="EMBL" id="ANH80396.1"/>
    </source>
</evidence>
<dbReference type="RefSeq" id="WP_067752788.1">
    <property type="nucleotide sequence ID" value="NZ_CP015772.1"/>
</dbReference>
<gene>
    <name evidence="1" type="ORF">A8C56_04825</name>
</gene>
<dbReference type="EMBL" id="CP015772">
    <property type="protein sequence ID" value="ANH80396.1"/>
    <property type="molecule type" value="Genomic_DNA"/>
</dbReference>
<dbReference type="STRING" id="1176587.A8C56_04825"/>
<protein>
    <submittedName>
        <fullName evidence="1">Uncharacterized protein</fullName>
    </submittedName>
</protein>
<dbReference type="SUPFAM" id="SSF51126">
    <property type="entry name" value="Pectin lyase-like"/>
    <property type="match status" value="1"/>
</dbReference>
<sequence>MSFDKEALFKLLPAFNRMRDQKIGNSLLPAGSPEGASIDGPLKALLGLISEQIAVLEENLDQLYDDQFIETCAEWVVPYIGELVGTRSLIDFPEAPFSQRAQVANTIGYRRRKGTASIIEELARDVTGWTANVVEYFQLLATTQYLNHLRPGNLSVSPLRNWEQLEYIHTPFDKLTRTADTRNISLKQGKYNIPNIGIFLWRIDDYSVTHAPAYKVDNLRYKFDALGKDVQLYNHSAPEKEITHLADSLNVPAPLNRLITHYYRDQYYGVDKSIFVFGVNDVSICNLSDATDGTGNWVNMPDGKVAVDPVLGRIAFPAALAPAEKVYVNYFYGSGYTIGGGEYTREADFLKGDFTTIKVPADQPTIQAALNELAAIGGIIEITNNEYYIETPVVQIAAGKKIEIRAAEKQRPVLVLDADMEIAGGENASLSINGLLVSGGCLRAPVTNGDGALNQLATLFLSHCTLVPGDTLPVGTVPAQMAQPRLIIEADGVNVMIERSVTGPIRSADTAKIQISDSIVDAGDRSEIAYSGINGPLSYGAELSTGNVTIIGNVFTRIMRLAVNTIFFAKQNEAYNNEFVVAAERLQEGCVRFSYVPIPSRVPRKFQCHPDSNDDAVLVTPIFNSLKYGDPDYCQLNNRSAEVITKGADNEAEIGVFRNLYQPQRVQNLQIRLNEYLRFGLEAGIFYAS</sequence>
<proteinExistence type="predicted"/>